<keyword evidence="2" id="KW-1185">Reference proteome</keyword>
<dbReference type="Proteomes" id="UP001143910">
    <property type="component" value="Unassembled WGS sequence"/>
</dbReference>
<accession>A0ACC1NXM6</accession>
<evidence type="ECO:0000313" key="2">
    <source>
        <dbReference type="Proteomes" id="UP001143910"/>
    </source>
</evidence>
<protein>
    <submittedName>
        <fullName evidence="1">Uncharacterized protein</fullName>
    </submittedName>
</protein>
<proteinExistence type="predicted"/>
<reference evidence="1" key="1">
    <citation type="submission" date="2022-08" db="EMBL/GenBank/DDBJ databases">
        <title>Genome Sequence of Lecanicillium fungicola.</title>
        <authorList>
            <person name="Buettner E."/>
        </authorList>
    </citation>
    <scope>NUCLEOTIDE SEQUENCE</scope>
    <source>
        <strain evidence="1">Babe33</strain>
    </source>
</reference>
<name>A0ACC1NXM6_9HYPO</name>
<gene>
    <name evidence="1" type="ORF">NQ176_g417</name>
</gene>
<evidence type="ECO:0000313" key="1">
    <source>
        <dbReference type="EMBL" id="KAJ2983819.1"/>
    </source>
</evidence>
<organism evidence="1 2">
    <name type="scientific">Zarea fungicola</name>
    <dbReference type="NCBI Taxonomy" id="93591"/>
    <lineage>
        <taxon>Eukaryota</taxon>
        <taxon>Fungi</taxon>
        <taxon>Dikarya</taxon>
        <taxon>Ascomycota</taxon>
        <taxon>Pezizomycotina</taxon>
        <taxon>Sordariomycetes</taxon>
        <taxon>Hypocreomycetidae</taxon>
        <taxon>Hypocreales</taxon>
        <taxon>Cordycipitaceae</taxon>
        <taxon>Zarea</taxon>
    </lineage>
</organism>
<comment type="caution">
    <text evidence="1">The sequence shown here is derived from an EMBL/GenBank/DDBJ whole genome shotgun (WGS) entry which is preliminary data.</text>
</comment>
<sequence length="233" mass="24291">MLHFPIAIATFGLATLAAAAPGSADLAFIGCYNVKLGEVNPLRAIQAIDWLGPSAEQSLSRCKTECGKKLPGAKLLGLTPFGCFAPDKYCGPCKDDKGHSCGAVNKESPGAVTISIYGDAAALPPPALLTGLSTQRCGPLPSDPSDPNKHIPPKGPSYKDVKGMTANTCTEFCVGKHSKKFIHLIGDTCYCGDSALSDGDWDVDMCDSPCPGDNLMKCGSVSGGFLTEWSISF</sequence>
<dbReference type="EMBL" id="JANJQO010000015">
    <property type="protein sequence ID" value="KAJ2983819.1"/>
    <property type="molecule type" value="Genomic_DNA"/>
</dbReference>